<sequence>MAPKLLLISLVVILCLSSTCTASTYLVGGTSGWDISTNLDSWTTDKQFNVGDVLVFLYSSTHSVWKVNKEKYQSCSRKNVEESSGKGNTSFTLTEPGETYFICGNKLHCLGGMKIQVTALGEAPTQSPAAAPMMSAQAPESGGGVSSLPRPLSKNINKPGNVVPSSAAMFNHFTISEYLSIGLFGFLVYIIT</sequence>
<keyword evidence="2" id="KW-0325">Glycoprotein</keyword>
<dbReference type="GO" id="GO:0046872">
    <property type="term" value="F:metal ion binding"/>
    <property type="evidence" value="ECO:0007669"/>
    <property type="project" value="UniProtKB-KW"/>
</dbReference>
<feature type="region of interest" description="Disordered" evidence="3">
    <location>
        <begin position="126"/>
        <end position="150"/>
    </location>
</feature>
<feature type="chain" id="PRO_5042088410" description="Phytocyanin domain-containing protein" evidence="4">
    <location>
        <begin position="23"/>
        <end position="192"/>
    </location>
</feature>
<feature type="compositionally biased region" description="Low complexity" evidence="3">
    <location>
        <begin position="126"/>
        <end position="139"/>
    </location>
</feature>
<protein>
    <recommendedName>
        <fullName evidence="5">Phytocyanin domain-containing protein</fullName>
    </recommendedName>
</protein>
<gene>
    <name evidence="6" type="ORF">DCAR_0310689</name>
</gene>
<dbReference type="PROSITE" id="PS51485">
    <property type="entry name" value="PHYTOCYANIN"/>
    <property type="match status" value="1"/>
</dbReference>
<feature type="domain" description="Phytocyanin" evidence="5">
    <location>
        <begin position="23"/>
        <end position="121"/>
    </location>
</feature>
<dbReference type="CDD" id="cd04216">
    <property type="entry name" value="Phytocyanin"/>
    <property type="match status" value="1"/>
</dbReference>
<evidence type="ECO:0000256" key="3">
    <source>
        <dbReference type="SAM" id="MobiDB-lite"/>
    </source>
</evidence>
<evidence type="ECO:0000313" key="7">
    <source>
        <dbReference type="Proteomes" id="UP000077755"/>
    </source>
</evidence>
<accession>A0AAF1AT65</accession>
<dbReference type="FunFam" id="2.60.40.420:FF:000003">
    <property type="entry name" value="Blue copper"/>
    <property type="match status" value="1"/>
</dbReference>
<dbReference type="KEGG" id="dcr:108211337"/>
<keyword evidence="7" id="KW-1185">Reference proteome</keyword>
<reference evidence="6" key="1">
    <citation type="journal article" date="2016" name="Nat. Genet.">
        <title>A high-quality carrot genome assembly provides new insights into carotenoid accumulation and asterid genome evolution.</title>
        <authorList>
            <person name="Iorizzo M."/>
            <person name="Ellison S."/>
            <person name="Senalik D."/>
            <person name="Zeng P."/>
            <person name="Satapoomin P."/>
            <person name="Huang J."/>
            <person name="Bowman M."/>
            <person name="Iovene M."/>
            <person name="Sanseverino W."/>
            <person name="Cavagnaro P."/>
            <person name="Yildiz M."/>
            <person name="Macko-Podgorni A."/>
            <person name="Moranska E."/>
            <person name="Grzebelus E."/>
            <person name="Grzebelus D."/>
            <person name="Ashrafi H."/>
            <person name="Zheng Z."/>
            <person name="Cheng S."/>
            <person name="Spooner D."/>
            <person name="Van Deynze A."/>
            <person name="Simon P."/>
        </authorList>
    </citation>
    <scope>NUCLEOTIDE SEQUENCE</scope>
    <source>
        <tissue evidence="6">Leaf</tissue>
    </source>
</reference>
<dbReference type="PANTHER" id="PTHR33021:SF70">
    <property type="entry name" value="PHYTOCYANIN DOMAIN-CONTAINING PROTEIN"/>
    <property type="match status" value="1"/>
</dbReference>
<dbReference type="InterPro" id="IPR039391">
    <property type="entry name" value="Phytocyanin-like"/>
</dbReference>
<evidence type="ECO:0000256" key="1">
    <source>
        <dbReference type="ARBA" id="ARBA00022723"/>
    </source>
</evidence>
<name>A0AAF1AT65_DAUCS</name>
<dbReference type="SUPFAM" id="SSF49503">
    <property type="entry name" value="Cupredoxins"/>
    <property type="match status" value="1"/>
</dbReference>
<evidence type="ECO:0000256" key="4">
    <source>
        <dbReference type="SAM" id="SignalP"/>
    </source>
</evidence>
<reference evidence="6" key="2">
    <citation type="submission" date="2022-03" db="EMBL/GenBank/DDBJ databases">
        <title>Draft title - Genomic analysis of global carrot germplasm unveils the trajectory of domestication and the origin of high carotenoid orange carrot.</title>
        <authorList>
            <person name="Iorizzo M."/>
            <person name="Ellison S."/>
            <person name="Senalik D."/>
            <person name="Macko-Podgorni A."/>
            <person name="Grzebelus D."/>
            <person name="Bostan H."/>
            <person name="Rolling W."/>
            <person name="Curaba J."/>
            <person name="Simon P."/>
        </authorList>
    </citation>
    <scope>NUCLEOTIDE SEQUENCE</scope>
    <source>
        <tissue evidence="6">Leaf</tissue>
    </source>
</reference>
<dbReference type="InterPro" id="IPR003245">
    <property type="entry name" value="Phytocyanin_dom"/>
</dbReference>
<feature type="signal peptide" evidence="4">
    <location>
        <begin position="1"/>
        <end position="22"/>
    </location>
</feature>
<dbReference type="EMBL" id="CP093345">
    <property type="protein sequence ID" value="WOG91440.1"/>
    <property type="molecule type" value="Genomic_DNA"/>
</dbReference>
<proteinExistence type="predicted"/>
<organism evidence="6 7">
    <name type="scientific">Daucus carota subsp. sativus</name>
    <name type="common">Carrot</name>
    <dbReference type="NCBI Taxonomy" id="79200"/>
    <lineage>
        <taxon>Eukaryota</taxon>
        <taxon>Viridiplantae</taxon>
        <taxon>Streptophyta</taxon>
        <taxon>Embryophyta</taxon>
        <taxon>Tracheophyta</taxon>
        <taxon>Spermatophyta</taxon>
        <taxon>Magnoliopsida</taxon>
        <taxon>eudicotyledons</taxon>
        <taxon>Gunneridae</taxon>
        <taxon>Pentapetalae</taxon>
        <taxon>asterids</taxon>
        <taxon>campanulids</taxon>
        <taxon>Apiales</taxon>
        <taxon>Apiaceae</taxon>
        <taxon>Apioideae</taxon>
        <taxon>Scandiceae</taxon>
        <taxon>Daucinae</taxon>
        <taxon>Daucus</taxon>
        <taxon>Daucus sect. Daucus</taxon>
    </lineage>
</organism>
<dbReference type="GO" id="GO:0009055">
    <property type="term" value="F:electron transfer activity"/>
    <property type="evidence" value="ECO:0007669"/>
    <property type="project" value="InterPro"/>
</dbReference>
<evidence type="ECO:0000259" key="5">
    <source>
        <dbReference type="PROSITE" id="PS51485"/>
    </source>
</evidence>
<evidence type="ECO:0000256" key="2">
    <source>
        <dbReference type="ARBA" id="ARBA00023180"/>
    </source>
</evidence>
<dbReference type="Pfam" id="PF02298">
    <property type="entry name" value="Cu_bind_like"/>
    <property type="match status" value="1"/>
</dbReference>
<dbReference type="Proteomes" id="UP000077755">
    <property type="component" value="Chromosome 3"/>
</dbReference>
<dbReference type="InterPro" id="IPR008972">
    <property type="entry name" value="Cupredoxin"/>
</dbReference>
<dbReference type="AlphaFoldDB" id="A0AAF1AT65"/>
<evidence type="ECO:0000313" key="6">
    <source>
        <dbReference type="EMBL" id="WOG91440.1"/>
    </source>
</evidence>
<dbReference type="GO" id="GO:0005886">
    <property type="term" value="C:plasma membrane"/>
    <property type="evidence" value="ECO:0007669"/>
    <property type="project" value="TreeGrafter"/>
</dbReference>
<keyword evidence="4" id="KW-0732">Signal</keyword>
<dbReference type="Gene3D" id="2.60.40.420">
    <property type="entry name" value="Cupredoxins - blue copper proteins"/>
    <property type="match status" value="1"/>
</dbReference>
<keyword evidence="1" id="KW-0479">Metal-binding</keyword>
<dbReference type="PANTHER" id="PTHR33021">
    <property type="entry name" value="BLUE COPPER PROTEIN"/>
    <property type="match status" value="1"/>
</dbReference>